<organism evidence="1 2">
    <name type="scientific">Rattus norvegicus</name>
    <name type="common">Rat</name>
    <dbReference type="NCBI Taxonomy" id="10116"/>
    <lineage>
        <taxon>Eukaryota</taxon>
        <taxon>Metazoa</taxon>
        <taxon>Chordata</taxon>
        <taxon>Craniata</taxon>
        <taxon>Vertebrata</taxon>
        <taxon>Euteleostomi</taxon>
        <taxon>Mammalia</taxon>
        <taxon>Eutheria</taxon>
        <taxon>Euarchontoglires</taxon>
        <taxon>Glires</taxon>
        <taxon>Rodentia</taxon>
        <taxon>Myomorpha</taxon>
        <taxon>Muroidea</taxon>
        <taxon>Muridae</taxon>
        <taxon>Murinae</taxon>
        <taxon>Rattus</taxon>
    </lineage>
</organism>
<protein>
    <submittedName>
        <fullName evidence="1">RCG52208</fullName>
    </submittedName>
</protein>
<dbReference type="Proteomes" id="UP000234681">
    <property type="component" value="Chromosome 15"/>
</dbReference>
<gene>
    <name evidence="1" type="ORF">rCG_52208</name>
</gene>
<evidence type="ECO:0000313" key="1">
    <source>
        <dbReference type="EMBL" id="EDL85309.1"/>
    </source>
</evidence>
<proteinExistence type="predicted"/>
<sequence length="77" mass="9139">MLETKRALQECMWKKRNFSHFLWYSISVLYRKKGNARSLREVAVTFGFSRSTCRFGPRNLTSDFQIACTNFHSLCCY</sequence>
<reference evidence="1 2" key="1">
    <citation type="submission" date="2005-07" db="EMBL/GenBank/DDBJ databases">
        <authorList>
            <person name="Mural R.J."/>
            <person name="Li P.W."/>
            <person name="Adams M.D."/>
            <person name="Amanatides P.G."/>
            <person name="Baden-Tillson H."/>
            <person name="Barnstead M."/>
            <person name="Chin S.H."/>
            <person name="Dew I."/>
            <person name="Evans C.A."/>
            <person name="Ferriera S."/>
            <person name="Flanigan M."/>
            <person name="Fosler C."/>
            <person name="Glodek A."/>
            <person name="Gu Z."/>
            <person name="Holt R.A."/>
            <person name="Jennings D."/>
            <person name="Kraft C.L."/>
            <person name="Lu F."/>
            <person name="Nguyen T."/>
            <person name="Nusskern D.R."/>
            <person name="Pfannkoch C.M."/>
            <person name="Sitter C."/>
            <person name="Sutton G.G."/>
            <person name="Venter J.C."/>
            <person name="Wang Z."/>
            <person name="Woodage T."/>
            <person name="Zheng X.H."/>
            <person name="Zhong F."/>
        </authorList>
    </citation>
    <scope>NUCLEOTIDE SEQUENCE [LARGE SCALE GENOMIC DNA]</scope>
    <source>
        <strain>BN</strain>
        <strain evidence="2">Sprague-Dawley</strain>
    </source>
</reference>
<dbReference type="AlphaFoldDB" id="A6K6E9"/>
<accession>A6K6E9</accession>
<name>A6K6E9_RAT</name>
<evidence type="ECO:0000313" key="2">
    <source>
        <dbReference type="Proteomes" id="UP000234681"/>
    </source>
</evidence>
<dbReference type="EMBL" id="CH474023">
    <property type="protein sequence ID" value="EDL85309.1"/>
    <property type="molecule type" value="Genomic_DNA"/>
</dbReference>